<gene>
    <name evidence="2" type="ORF">LTR84_009047</name>
</gene>
<evidence type="ECO:0008006" key="4">
    <source>
        <dbReference type="Google" id="ProtNLM"/>
    </source>
</evidence>
<feature type="compositionally biased region" description="Polar residues" evidence="1">
    <location>
        <begin position="103"/>
        <end position="115"/>
    </location>
</feature>
<dbReference type="GeneID" id="89977208"/>
<accession>A0AAV9MY61</accession>
<evidence type="ECO:0000313" key="2">
    <source>
        <dbReference type="EMBL" id="KAK5045678.1"/>
    </source>
</evidence>
<dbReference type="EMBL" id="JAVRRD010000035">
    <property type="protein sequence ID" value="KAK5045678.1"/>
    <property type="molecule type" value="Genomic_DNA"/>
</dbReference>
<keyword evidence="3" id="KW-1185">Reference proteome</keyword>
<feature type="compositionally biased region" description="Acidic residues" evidence="1">
    <location>
        <begin position="220"/>
        <end position="235"/>
    </location>
</feature>
<feature type="compositionally biased region" description="Acidic residues" evidence="1">
    <location>
        <begin position="475"/>
        <end position="503"/>
    </location>
</feature>
<name>A0AAV9MY61_9EURO</name>
<feature type="region of interest" description="Disordered" evidence="1">
    <location>
        <begin position="248"/>
        <end position="268"/>
    </location>
</feature>
<feature type="region of interest" description="Disordered" evidence="1">
    <location>
        <begin position="282"/>
        <end position="323"/>
    </location>
</feature>
<evidence type="ECO:0000256" key="1">
    <source>
        <dbReference type="SAM" id="MobiDB-lite"/>
    </source>
</evidence>
<reference evidence="2 3" key="1">
    <citation type="submission" date="2023-08" db="EMBL/GenBank/DDBJ databases">
        <title>Black Yeasts Isolated from many extreme environments.</title>
        <authorList>
            <person name="Coleine C."/>
            <person name="Stajich J.E."/>
            <person name="Selbmann L."/>
        </authorList>
    </citation>
    <scope>NUCLEOTIDE SEQUENCE [LARGE SCALE GENOMIC DNA]</scope>
    <source>
        <strain evidence="2 3">CCFEE 5792</strain>
    </source>
</reference>
<sequence>MASPSGSGGQPPRKRPTLFDPARFGNARRPSTLNLTNPIRPAPEVPGQNTYPPARAPAVDPRQRGISLADLRAQQLANLTSDQVTGLLSNSNQRAERQAPAPNRSTSPSFHQPSGSDDDSLFTGEIEPATVETRPPTSNSESSREPNVDNQEQDNDIEEPSIPSQGPSGGQFQPAALEDDEDLYGGEQPPLHRAATVAVREDEDAGDVQGATAQHSSGDVNEELSEYDPDGDSDEGVITYEDVVIYGDEDLSDDGGNDRDAIVQAGRQRRKRRREFEYLMSRDYEEEEDSQDEGQQGVKRPKTSGTSRSPTPPHLQPGIGRPIPESFAEMSLADRVMFDRWENSDRGWSAITHEVNRLTGGNEDNMVIATWYEKIIINTSLEKAYEEVDAEMFLRHGTESQGVGKFWEMRWHLVREEYWELEHLAKEARELRDRWVDLHAAHTLRTHPDYDWTDNRGAQADLVHDQEGSGAELGGEIDEALDGEGEDEFDEEIAGEDEEEYEGKEDKEEGYFF</sequence>
<organism evidence="2 3">
    <name type="scientific">Exophiala bonariae</name>
    <dbReference type="NCBI Taxonomy" id="1690606"/>
    <lineage>
        <taxon>Eukaryota</taxon>
        <taxon>Fungi</taxon>
        <taxon>Dikarya</taxon>
        <taxon>Ascomycota</taxon>
        <taxon>Pezizomycotina</taxon>
        <taxon>Eurotiomycetes</taxon>
        <taxon>Chaetothyriomycetidae</taxon>
        <taxon>Chaetothyriales</taxon>
        <taxon>Herpotrichiellaceae</taxon>
        <taxon>Exophiala</taxon>
    </lineage>
</organism>
<feature type="region of interest" description="Disordered" evidence="1">
    <location>
        <begin position="82"/>
        <end position="236"/>
    </location>
</feature>
<protein>
    <recommendedName>
        <fullName evidence="4">Transcription activator GCR1-like domain-containing protein</fullName>
    </recommendedName>
</protein>
<evidence type="ECO:0000313" key="3">
    <source>
        <dbReference type="Proteomes" id="UP001358417"/>
    </source>
</evidence>
<feature type="region of interest" description="Disordered" evidence="1">
    <location>
        <begin position="466"/>
        <end position="513"/>
    </location>
</feature>
<feature type="compositionally biased region" description="Basic and acidic residues" evidence="1">
    <location>
        <begin position="504"/>
        <end position="513"/>
    </location>
</feature>
<dbReference type="RefSeq" id="XP_064701296.1">
    <property type="nucleotide sequence ID" value="XM_064852589.1"/>
</dbReference>
<proteinExistence type="predicted"/>
<dbReference type="Proteomes" id="UP001358417">
    <property type="component" value="Unassembled WGS sequence"/>
</dbReference>
<feature type="region of interest" description="Disordered" evidence="1">
    <location>
        <begin position="1"/>
        <end position="67"/>
    </location>
</feature>
<dbReference type="AlphaFoldDB" id="A0AAV9MY61"/>
<feature type="compositionally biased region" description="Polar residues" evidence="1">
    <location>
        <begin position="82"/>
        <end position="93"/>
    </location>
</feature>
<comment type="caution">
    <text evidence="2">The sequence shown here is derived from an EMBL/GenBank/DDBJ whole genome shotgun (WGS) entry which is preliminary data.</text>
</comment>